<organism evidence="2">
    <name type="scientific">Selaginella moellendorffii</name>
    <name type="common">Spikemoss</name>
    <dbReference type="NCBI Taxonomy" id="88036"/>
    <lineage>
        <taxon>Eukaryota</taxon>
        <taxon>Viridiplantae</taxon>
        <taxon>Streptophyta</taxon>
        <taxon>Embryophyta</taxon>
        <taxon>Tracheophyta</taxon>
        <taxon>Lycopodiopsida</taxon>
        <taxon>Selaginellales</taxon>
        <taxon>Selaginellaceae</taxon>
        <taxon>Selaginella</taxon>
    </lineage>
</organism>
<dbReference type="AlphaFoldDB" id="D8S7G3"/>
<reference evidence="1 2" key="1">
    <citation type="journal article" date="2011" name="Science">
        <title>The Selaginella genome identifies genetic changes associated with the evolution of vascular plants.</title>
        <authorList>
            <person name="Banks J.A."/>
            <person name="Nishiyama T."/>
            <person name="Hasebe M."/>
            <person name="Bowman J.L."/>
            <person name="Gribskov M."/>
            <person name="dePamphilis C."/>
            <person name="Albert V.A."/>
            <person name="Aono N."/>
            <person name="Aoyama T."/>
            <person name="Ambrose B.A."/>
            <person name="Ashton N.W."/>
            <person name="Axtell M.J."/>
            <person name="Barker E."/>
            <person name="Barker M.S."/>
            <person name="Bennetzen J.L."/>
            <person name="Bonawitz N.D."/>
            <person name="Chapple C."/>
            <person name="Cheng C."/>
            <person name="Correa L.G."/>
            <person name="Dacre M."/>
            <person name="DeBarry J."/>
            <person name="Dreyer I."/>
            <person name="Elias M."/>
            <person name="Engstrom E.M."/>
            <person name="Estelle M."/>
            <person name="Feng L."/>
            <person name="Finet C."/>
            <person name="Floyd S.K."/>
            <person name="Frommer W.B."/>
            <person name="Fujita T."/>
            <person name="Gramzow L."/>
            <person name="Gutensohn M."/>
            <person name="Harholt J."/>
            <person name="Hattori M."/>
            <person name="Heyl A."/>
            <person name="Hirai T."/>
            <person name="Hiwatashi Y."/>
            <person name="Ishikawa M."/>
            <person name="Iwata M."/>
            <person name="Karol K.G."/>
            <person name="Koehler B."/>
            <person name="Kolukisaoglu U."/>
            <person name="Kubo M."/>
            <person name="Kurata T."/>
            <person name="Lalonde S."/>
            <person name="Li K."/>
            <person name="Li Y."/>
            <person name="Litt A."/>
            <person name="Lyons E."/>
            <person name="Manning G."/>
            <person name="Maruyama T."/>
            <person name="Michael T.P."/>
            <person name="Mikami K."/>
            <person name="Miyazaki S."/>
            <person name="Morinaga S."/>
            <person name="Murata T."/>
            <person name="Mueller-Roeber B."/>
            <person name="Nelson D.R."/>
            <person name="Obara M."/>
            <person name="Oguri Y."/>
            <person name="Olmstead R.G."/>
            <person name="Onodera N."/>
            <person name="Petersen B.L."/>
            <person name="Pils B."/>
            <person name="Prigge M."/>
            <person name="Rensing S.A."/>
            <person name="Riano-Pachon D.M."/>
            <person name="Roberts A.W."/>
            <person name="Sato Y."/>
            <person name="Scheller H.V."/>
            <person name="Schulz B."/>
            <person name="Schulz C."/>
            <person name="Shakirov E.V."/>
            <person name="Shibagaki N."/>
            <person name="Shinohara N."/>
            <person name="Shippen D.E."/>
            <person name="Soerensen I."/>
            <person name="Sotooka R."/>
            <person name="Sugimoto N."/>
            <person name="Sugita M."/>
            <person name="Sumikawa N."/>
            <person name="Tanurdzic M."/>
            <person name="Theissen G."/>
            <person name="Ulvskov P."/>
            <person name="Wakazuki S."/>
            <person name="Weng J.K."/>
            <person name="Willats W.W."/>
            <person name="Wipf D."/>
            <person name="Wolf P.G."/>
            <person name="Yang L."/>
            <person name="Zimmer A.D."/>
            <person name="Zhu Q."/>
            <person name="Mitros T."/>
            <person name="Hellsten U."/>
            <person name="Loque D."/>
            <person name="Otillar R."/>
            <person name="Salamov A."/>
            <person name="Schmutz J."/>
            <person name="Shapiro H."/>
            <person name="Lindquist E."/>
            <person name="Lucas S."/>
            <person name="Rokhsar D."/>
            <person name="Grigoriev I.V."/>
        </authorList>
    </citation>
    <scope>NUCLEOTIDE SEQUENCE [LARGE SCALE GENOMIC DNA]</scope>
</reference>
<proteinExistence type="predicted"/>
<dbReference type="Gramene" id="EFJ19752">
    <property type="protein sequence ID" value="EFJ19752"/>
    <property type="gene ID" value="SELMODRAFT_418989"/>
</dbReference>
<accession>D8S7G3</accession>
<keyword evidence="2" id="KW-1185">Reference proteome</keyword>
<name>D8S7G3_SELML</name>
<gene>
    <name evidence="1" type="ORF">SELMODRAFT_418989</name>
</gene>
<sequence>MATKVCVHKQDLKAVSYVHMSDDVTTEVAWSKHTILSSLPSSIPTMVLYGEPKNSKKTSTNKFYYLDVIEHSQEVHEEQSYISNIRYFAINTIKMTMKRKYFFKISQVKNPSPIVQKLLQDLNSKEFLAFPTTITLSSSSRVANFTQPSQQSPSQIASPLGLNLRVASYIPLASTLTAITSSTRGLWLKLNEEGFEAVKRLRIMATTFIRLEYKK</sequence>
<dbReference type="EMBL" id="GL377605">
    <property type="protein sequence ID" value="EFJ19752.1"/>
    <property type="molecule type" value="Genomic_DNA"/>
</dbReference>
<dbReference type="InParanoid" id="D8S7G3"/>
<evidence type="ECO:0000313" key="2">
    <source>
        <dbReference type="Proteomes" id="UP000001514"/>
    </source>
</evidence>
<dbReference type="HOGENOM" id="CLU_1285202_0_0_1"/>
<protein>
    <submittedName>
        <fullName evidence="1">Uncharacterized protein</fullName>
    </submittedName>
</protein>
<dbReference type="Proteomes" id="UP000001514">
    <property type="component" value="Unassembled WGS sequence"/>
</dbReference>
<evidence type="ECO:0000313" key="1">
    <source>
        <dbReference type="EMBL" id="EFJ19752.1"/>
    </source>
</evidence>
<dbReference type="KEGG" id="smo:SELMODRAFT_418989"/>